<feature type="region of interest" description="Disordered" evidence="1">
    <location>
        <begin position="194"/>
        <end position="225"/>
    </location>
</feature>
<accession>A0AA39TP35</accession>
<evidence type="ECO:0000313" key="3">
    <source>
        <dbReference type="Proteomes" id="UP001175227"/>
    </source>
</evidence>
<dbReference type="AlphaFoldDB" id="A0AA39TP35"/>
<organism evidence="2 3">
    <name type="scientific">Armillaria novae-zelandiae</name>
    <dbReference type="NCBI Taxonomy" id="153914"/>
    <lineage>
        <taxon>Eukaryota</taxon>
        <taxon>Fungi</taxon>
        <taxon>Dikarya</taxon>
        <taxon>Basidiomycota</taxon>
        <taxon>Agaricomycotina</taxon>
        <taxon>Agaricomycetes</taxon>
        <taxon>Agaricomycetidae</taxon>
        <taxon>Agaricales</taxon>
        <taxon>Marasmiineae</taxon>
        <taxon>Physalacriaceae</taxon>
        <taxon>Armillaria</taxon>
    </lineage>
</organism>
<dbReference type="Proteomes" id="UP001175227">
    <property type="component" value="Unassembled WGS sequence"/>
</dbReference>
<evidence type="ECO:0000313" key="2">
    <source>
        <dbReference type="EMBL" id="KAK0465687.1"/>
    </source>
</evidence>
<proteinExistence type="predicted"/>
<feature type="region of interest" description="Disordered" evidence="1">
    <location>
        <begin position="51"/>
        <end position="70"/>
    </location>
</feature>
<keyword evidence="3" id="KW-1185">Reference proteome</keyword>
<dbReference type="EMBL" id="JAUEPR010000093">
    <property type="protein sequence ID" value="KAK0465687.1"/>
    <property type="molecule type" value="Genomic_DNA"/>
</dbReference>
<reference evidence="2" key="1">
    <citation type="submission" date="2023-06" db="EMBL/GenBank/DDBJ databases">
        <authorList>
            <consortium name="Lawrence Berkeley National Laboratory"/>
            <person name="Ahrendt S."/>
            <person name="Sahu N."/>
            <person name="Indic B."/>
            <person name="Wong-Bajracharya J."/>
            <person name="Merenyi Z."/>
            <person name="Ke H.-M."/>
            <person name="Monk M."/>
            <person name="Kocsube S."/>
            <person name="Drula E."/>
            <person name="Lipzen A."/>
            <person name="Balint B."/>
            <person name="Henrissat B."/>
            <person name="Andreopoulos B."/>
            <person name="Martin F.M."/>
            <person name="Harder C.B."/>
            <person name="Rigling D."/>
            <person name="Ford K.L."/>
            <person name="Foster G.D."/>
            <person name="Pangilinan J."/>
            <person name="Papanicolaou A."/>
            <person name="Barry K."/>
            <person name="LaButti K."/>
            <person name="Viragh M."/>
            <person name="Koriabine M."/>
            <person name="Yan M."/>
            <person name="Riley R."/>
            <person name="Champramary S."/>
            <person name="Plett K.L."/>
            <person name="Tsai I.J."/>
            <person name="Slot J."/>
            <person name="Sipos G."/>
            <person name="Plett J."/>
            <person name="Nagy L.G."/>
            <person name="Grigoriev I.V."/>
        </authorList>
    </citation>
    <scope>NUCLEOTIDE SEQUENCE</scope>
    <source>
        <strain evidence="2">ICMP 16352</strain>
    </source>
</reference>
<comment type="caution">
    <text evidence="2">The sequence shown here is derived from an EMBL/GenBank/DDBJ whole genome shotgun (WGS) entry which is preliminary data.</text>
</comment>
<sequence length="225" mass="25281">MTQQPPLSPLRQLCTHISDAIRRALQKLSLGAKLKRNCKIEADNTARKAKTLKHLNDPAQNPDPGSESASLISIDEDNIQALRTPTFTSKFPNIPMAVQKVIAQLEAKEKDVVTKKRDAADAKLTAEQAHKAKHRCKDTVAKHPHVPGEQRNIKFAEILYDTNNALLMPLHFFLNVNLQWLIDELSTLPTIKTNPRAGEARQRAPSSSMWRRPGCDYAARQRKQT</sequence>
<name>A0AA39TP35_9AGAR</name>
<gene>
    <name evidence="2" type="ORF">IW261DRAFT_1346992</name>
</gene>
<protein>
    <submittedName>
        <fullName evidence="2">Uncharacterized protein</fullName>
    </submittedName>
</protein>
<evidence type="ECO:0000256" key="1">
    <source>
        <dbReference type="SAM" id="MobiDB-lite"/>
    </source>
</evidence>